<dbReference type="EMBL" id="LS974623">
    <property type="protein sequence ID" value="CAG7901332.1"/>
    <property type="molecule type" value="Genomic_DNA"/>
</dbReference>
<evidence type="ECO:0000313" key="2">
    <source>
        <dbReference type="Proteomes" id="UP000694005"/>
    </source>
</evidence>
<reference evidence="1 2" key="1">
    <citation type="submission" date="2021-07" db="EMBL/GenBank/DDBJ databases">
        <authorList>
            <consortium name="Genoscope - CEA"/>
            <person name="William W."/>
        </authorList>
    </citation>
    <scope>NUCLEOTIDE SEQUENCE [LARGE SCALE GENOMIC DNA]</scope>
</reference>
<protein>
    <submittedName>
        <fullName evidence="1">Uncharacterized protein</fullName>
    </submittedName>
</protein>
<dbReference type="AlphaFoldDB" id="A0A8D9M8F2"/>
<dbReference type="Proteomes" id="UP000694005">
    <property type="component" value="Chromosome A07"/>
</dbReference>
<name>A0A8D9M8F2_BRACM</name>
<feature type="non-terminal residue" evidence="1">
    <location>
        <position position="1"/>
    </location>
</feature>
<gene>
    <name evidence="1" type="ORF">BRAPAZ1V2_A07P09760.2</name>
</gene>
<proteinExistence type="predicted"/>
<sequence length="40" mass="4507">VGLDRNIFVLLLWENDTSCGSVSPKELLSYVSLFSKEYPS</sequence>
<organism evidence="1 2">
    <name type="scientific">Brassica campestris</name>
    <name type="common">Field mustard</name>
    <dbReference type="NCBI Taxonomy" id="3711"/>
    <lineage>
        <taxon>Eukaryota</taxon>
        <taxon>Viridiplantae</taxon>
        <taxon>Streptophyta</taxon>
        <taxon>Embryophyta</taxon>
        <taxon>Tracheophyta</taxon>
        <taxon>Spermatophyta</taxon>
        <taxon>Magnoliopsida</taxon>
        <taxon>eudicotyledons</taxon>
        <taxon>Gunneridae</taxon>
        <taxon>Pentapetalae</taxon>
        <taxon>rosids</taxon>
        <taxon>malvids</taxon>
        <taxon>Brassicales</taxon>
        <taxon>Brassicaceae</taxon>
        <taxon>Brassiceae</taxon>
        <taxon>Brassica</taxon>
    </lineage>
</organism>
<accession>A0A8D9M8F2</accession>
<dbReference type="Gramene" id="A07p09760.2_BraZ1">
    <property type="protein sequence ID" value="A07p09760.2_BraZ1.CDS.1"/>
    <property type="gene ID" value="A07g09760.2_BraZ1"/>
</dbReference>
<evidence type="ECO:0000313" key="1">
    <source>
        <dbReference type="EMBL" id="CAG7901332.1"/>
    </source>
</evidence>